<evidence type="ECO:0000313" key="9">
    <source>
        <dbReference type="EMBL" id="RQM14835.1"/>
    </source>
</evidence>
<dbReference type="Gene3D" id="3.40.50.150">
    <property type="entry name" value="Vaccinia Virus protein VP39"/>
    <property type="match status" value="1"/>
</dbReference>
<keyword evidence="2 6" id="KW-0808">Transferase</keyword>
<feature type="region of interest" description="Disordered" evidence="7">
    <location>
        <begin position="505"/>
        <end position="525"/>
    </location>
</feature>
<evidence type="ECO:0000256" key="7">
    <source>
        <dbReference type="SAM" id="MobiDB-lite"/>
    </source>
</evidence>
<comment type="similarity">
    <text evidence="6">Belongs to the class I-like SAM-binding methyltransferase superfamily. RsmB/NOP family.</text>
</comment>
<dbReference type="Pfam" id="PF21153">
    <property type="entry name" value="NSUN5_N"/>
    <property type="match status" value="1"/>
</dbReference>
<keyword evidence="1 6" id="KW-0489">Methyltransferase</keyword>
<evidence type="ECO:0000259" key="8">
    <source>
        <dbReference type="PROSITE" id="PS51686"/>
    </source>
</evidence>
<feature type="binding site" evidence="6">
    <location>
        <begin position="226"/>
        <end position="232"/>
    </location>
    <ligand>
        <name>S-adenosyl-L-methionine</name>
        <dbReference type="ChEBI" id="CHEBI:59789"/>
    </ligand>
</feature>
<keyword evidence="3 6" id="KW-0949">S-adenosyl-L-methionine</keyword>
<comment type="catalytic activity">
    <reaction evidence="5">
        <text>a cytidine in 25S rRNA + S-adenosyl-L-methionine = a 5-methylcytidine in 25S rRNA + S-adenosyl-L-homocysteine + H(+)</text>
        <dbReference type="Rhea" id="RHEA:47780"/>
        <dbReference type="Rhea" id="RHEA-COMP:11911"/>
        <dbReference type="Rhea" id="RHEA-COMP:11912"/>
        <dbReference type="ChEBI" id="CHEBI:15378"/>
        <dbReference type="ChEBI" id="CHEBI:57856"/>
        <dbReference type="ChEBI" id="CHEBI:59789"/>
        <dbReference type="ChEBI" id="CHEBI:74483"/>
        <dbReference type="ChEBI" id="CHEBI:82748"/>
    </reaction>
</comment>
<evidence type="ECO:0000256" key="2">
    <source>
        <dbReference type="ARBA" id="ARBA00022679"/>
    </source>
</evidence>
<reference evidence="9 10" key="1">
    <citation type="submission" date="2018-06" db="EMBL/GenBank/DDBJ databases">
        <title>Comparative genomics of downy mildews reveals potential adaptations to biotrophy.</title>
        <authorList>
            <person name="Fletcher K."/>
            <person name="Klosterman S.J."/>
            <person name="Derevnina L."/>
            <person name="Martin F."/>
            <person name="Koike S."/>
            <person name="Reyes Chin-Wo S."/>
            <person name="Mou B."/>
            <person name="Michelmore R."/>
        </authorList>
    </citation>
    <scope>NUCLEOTIDE SEQUENCE [LARGE SCALE GENOMIC DNA]</scope>
    <source>
        <strain evidence="9 10">R13</strain>
    </source>
</reference>
<sequence>MSELYKEAATLLYKLEKRQGGLKSLAYADSTVHKRSSFALVCETLRYKPLLRKLLAALPECHRALKTPKDATEPSALVFVALYDLLFGRQKIQGGGYMKKALLQHETAFRAALARLKIKHKVASNEALLPPENRQQHLALLRYVRVNTLLASSEEIEAFTREFGAKQDRDVRDLLVLPSGTELHEHEMVISGKLVLQDKASCFPAFVLHGEHTDAKDKQGDVIDACAAPGNKTSHLAMLLQQQDGDGEDGITRKRRVFAFDRSAKRLELLKRRMELAGAAARVQAELQSFLEVPVDDEMYRNVRSILLDPSCSGSGMTNRLDHLLDIASARDTVLEPDAGLEYEEETAKRLQLLADFQLEALRKAFSFPQVERVVYSTCSIFQKEDEEVVAAALRSDENVHAARPFVLKPALKSWPRRGLEVADLSAEQAMALVRANGLEDSTNGFFVAYFERTDGVVGASSAINDQSEKTIKYPAAASVQGTATSPIVSAKAETLHTGKKRKVLSMTQKEKRKRRKREKRKKHGILVLDNKLDDEVE</sequence>
<dbReference type="FunFam" id="3.40.50.150:FF:000164">
    <property type="entry name" value="Methyltransferase NSUN5, putative"/>
    <property type="match status" value="1"/>
</dbReference>
<dbReference type="Proteomes" id="UP000286097">
    <property type="component" value="Unassembled WGS sequence"/>
</dbReference>
<dbReference type="SUPFAM" id="SSF53335">
    <property type="entry name" value="S-adenosyl-L-methionine-dependent methyltransferases"/>
    <property type="match status" value="1"/>
</dbReference>
<evidence type="ECO:0000256" key="3">
    <source>
        <dbReference type="ARBA" id="ARBA00022691"/>
    </source>
</evidence>
<dbReference type="InterPro" id="IPR049560">
    <property type="entry name" value="MeTrfase_RsmB-F_NOP2_cat"/>
</dbReference>
<dbReference type="InterPro" id="IPR001678">
    <property type="entry name" value="MeTrfase_RsmB-F_NOP2_dom"/>
</dbReference>
<dbReference type="InterPro" id="IPR023267">
    <property type="entry name" value="RCMT"/>
</dbReference>
<dbReference type="PROSITE" id="PS51686">
    <property type="entry name" value="SAM_MT_RSMB_NOP"/>
    <property type="match status" value="1"/>
</dbReference>
<name>A0A3R7XVJ9_9STRA</name>
<protein>
    <recommendedName>
        <fullName evidence="8">SAM-dependent MTase RsmB/NOP-type domain-containing protein</fullName>
    </recommendedName>
</protein>
<evidence type="ECO:0000256" key="4">
    <source>
        <dbReference type="ARBA" id="ARBA00022884"/>
    </source>
</evidence>
<dbReference type="GO" id="GO:0005730">
    <property type="term" value="C:nucleolus"/>
    <property type="evidence" value="ECO:0007669"/>
    <property type="project" value="TreeGrafter"/>
</dbReference>
<comment type="caution">
    <text evidence="9">The sequence shown here is derived from an EMBL/GenBank/DDBJ whole genome shotgun (WGS) entry which is preliminary data.</text>
</comment>
<accession>A0A3R7XVJ9</accession>
<evidence type="ECO:0000313" key="10">
    <source>
        <dbReference type="Proteomes" id="UP000286097"/>
    </source>
</evidence>
<dbReference type="GO" id="GO:0003723">
    <property type="term" value="F:RNA binding"/>
    <property type="evidence" value="ECO:0007669"/>
    <property type="project" value="UniProtKB-UniRule"/>
</dbReference>
<dbReference type="InterPro" id="IPR048889">
    <property type="entry name" value="NSUN5_RCM1_N"/>
</dbReference>
<dbReference type="InterPro" id="IPR029063">
    <property type="entry name" value="SAM-dependent_MTases_sf"/>
</dbReference>
<dbReference type="PRINTS" id="PR02008">
    <property type="entry name" value="RCMTFAMILY"/>
</dbReference>
<evidence type="ECO:0000256" key="1">
    <source>
        <dbReference type="ARBA" id="ARBA00022603"/>
    </source>
</evidence>
<comment type="caution">
    <text evidence="6">Lacks conserved residue(s) required for the propagation of feature annotation.</text>
</comment>
<evidence type="ECO:0000256" key="6">
    <source>
        <dbReference type="PROSITE-ProRule" id="PRU01023"/>
    </source>
</evidence>
<dbReference type="Pfam" id="PF21148">
    <property type="entry name" value="NSUN5_fdxn-like"/>
    <property type="match status" value="1"/>
</dbReference>
<dbReference type="Gene3D" id="3.30.70.1170">
    <property type="entry name" value="Sun protein, domain 3"/>
    <property type="match status" value="1"/>
</dbReference>
<evidence type="ECO:0000256" key="5">
    <source>
        <dbReference type="ARBA" id="ARBA00053002"/>
    </source>
</evidence>
<dbReference type="PANTHER" id="PTHR22807:SF4">
    <property type="entry name" value="28S RRNA (CYTOSINE-C(5))-METHYLTRANSFERASE"/>
    <property type="match status" value="1"/>
</dbReference>
<keyword evidence="4 6" id="KW-0694">RNA-binding</keyword>
<proteinExistence type="inferred from homology"/>
<feature type="binding site" evidence="6">
    <location>
        <position position="261"/>
    </location>
    <ligand>
        <name>S-adenosyl-L-methionine</name>
        <dbReference type="ChEBI" id="CHEBI:59789"/>
    </ligand>
</feature>
<feature type="active site" description="Nucleophile" evidence="6">
    <location>
        <position position="379"/>
    </location>
</feature>
<dbReference type="InterPro" id="IPR049561">
    <property type="entry name" value="NSUN5_7_fdxn-like"/>
</dbReference>
<dbReference type="AlphaFoldDB" id="A0A3R7XVJ9"/>
<dbReference type="Pfam" id="PF01189">
    <property type="entry name" value="Methyltr_RsmB-F"/>
    <property type="match status" value="1"/>
</dbReference>
<dbReference type="PANTHER" id="PTHR22807">
    <property type="entry name" value="NOP2 YEAST -RELATED NOL1/NOP2/FMU SUN DOMAIN-CONTAINING"/>
    <property type="match status" value="1"/>
</dbReference>
<feature type="compositionally biased region" description="Basic residues" evidence="7">
    <location>
        <begin position="511"/>
        <end position="525"/>
    </location>
</feature>
<gene>
    <name evidence="9" type="ORF">DD237_003292</name>
</gene>
<dbReference type="GO" id="GO:0008173">
    <property type="term" value="F:RNA methyltransferase activity"/>
    <property type="evidence" value="ECO:0007669"/>
    <property type="project" value="InterPro"/>
</dbReference>
<feature type="binding site" evidence="6">
    <location>
        <position position="309"/>
    </location>
    <ligand>
        <name>S-adenosyl-L-methionine</name>
        <dbReference type="ChEBI" id="CHEBI:59789"/>
    </ligand>
</feature>
<dbReference type="VEuPathDB" id="FungiDB:DD237_003292"/>
<dbReference type="EMBL" id="QKXF01000183">
    <property type="protein sequence ID" value="RQM14835.1"/>
    <property type="molecule type" value="Genomic_DNA"/>
</dbReference>
<organism evidence="9 10">
    <name type="scientific">Peronospora effusa</name>
    <dbReference type="NCBI Taxonomy" id="542832"/>
    <lineage>
        <taxon>Eukaryota</taxon>
        <taxon>Sar</taxon>
        <taxon>Stramenopiles</taxon>
        <taxon>Oomycota</taxon>
        <taxon>Peronosporomycetes</taxon>
        <taxon>Peronosporales</taxon>
        <taxon>Peronosporaceae</taxon>
        <taxon>Peronospora</taxon>
    </lineage>
</organism>
<dbReference type="GO" id="GO:0070475">
    <property type="term" value="P:rRNA base methylation"/>
    <property type="evidence" value="ECO:0007669"/>
    <property type="project" value="TreeGrafter"/>
</dbReference>
<feature type="domain" description="SAM-dependent MTase RsmB/NOP-type" evidence="8">
    <location>
        <begin position="132"/>
        <end position="454"/>
    </location>
</feature>